<reference evidence="5" key="1">
    <citation type="submission" date="2025-08" db="UniProtKB">
        <authorList>
            <consortium name="RefSeq"/>
        </authorList>
    </citation>
    <scope>IDENTIFICATION</scope>
    <source>
        <tissue evidence="5">Testes</tissue>
    </source>
</reference>
<feature type="region of interest" description="Disordered" evidence="1">
    <location>
        <begin position="54"/>
        <end position="74"/>
    </location>
</feature>
<dbReference type="CDD" id="cd00276">
    <property type="entry name" value="C2B_Synaptotagmin"/>
    <property type="match status" value="1"/>
</dbReference>
<feature type="domain" description="C2" evidence="3">
    <location>
        <begin position="318"/>
        <end position="451"/>
    </location>
</feature>
<proteinExistence type="predicted"/>
<dbReference type="InterPro" id="IPR000008">
    <property type="entry name" value="C2_dom"/>
</dbReference>
<keyword evidence="2" id="KW-1133">Transmembrane helix</keyword>
<evidence type="ECO:0000259" key="3">
    <source>
        <dbReference type="PROSITE" id="PS50004"/>
    </source>
</evidence>
<keyword evidence="2" id="KW-0812">Transmembrane</keyword>
<dbReference type="InterPro" id="IPR035892">
    <property type="entry name" value="C2_domain_sf"/>
</dbReference>
<accession>A0ABM0LTY3</accession>
<feature type="compositionally biased region" description="Low complexity" evidence="1">
    <location>
        <begin position="121"/>
        <end position="137"/>
    </location>
</feature>
<dbReference type="RefSeq" id="XP_006811224.1">
    <property type="nucleotide sequence ID" value="XM_006811161.1"/>
</dbReference>
<evidence type="ECO:0000256" key="1">
    <source>
        <dbReference type="SAM" id="MobiDB-lite"/>
    </source>
</evidence>
<dbReference type="PROSITE" id="PS50004">
    <property type="entry name" value="C2"/>
    <property type="match status" value="2"/>
</dbReference>
<feature type="domain" description="C2" evidence="3">
    <location>
        <begin position="166"/>
        <end position="290"/>
    </location>
</feature>
<dbReference type="Proteomes" id="UP000694865">
    <property type="component" value="Unplaced"/>
</dbReference>
<dbReference type="Pfam" id="PF00168">
    <property type="entry name" value="C2"/>
    <property type="match status" value="2"/>
</dbReference>
<dbReference type="Gene3D" id="2.60.40.150">
    <property type="entry name" value="C2 domain"/>
    <property type="match status" value="2"/>
</dbReference>
<gene>
    <name evidence="5" type="primary">LOC102800674</name>
</gene>
<dbReference type="PANTHER" id="PTHR10024">
    <property type="entry name" value="SYNAPTOTAGMIN"/>
    <property type="match status" value="1"/>
</dbReference>
<protein>
    <submittedName>
        <fullName evidence="5">Synaptotagmin-4-like</fullName>
    </submittedName>
</protein>
<feature type="region of interest" description="Disordered" evidence="1">
    <location>
        <begin position="105"/>
        <end position="168"/>
    </location>
</feature>
<evidence type="ECO:0000313" key="5">
    <source>
        <dbReference type="RefSeq" id="XP_006811224.1"/>
    </source>
</evidence>
<evidence type="ECO:0000313" key="4">
    <source>
        <dbReference type="Proteomes" id="UP000694865"/>
    </source>
</evidence>
<dbReference type="SMART" id="SM00239">
    <property type="entry name" value="C2"/>
    <property type="match status" value="2"/>
</dbReference>
<feature type="compositionally biased region" description="Polar residues" evidence="1">
    <location>
        <begin position="146"/>
        <end position="155"/>
    </location>
</feature>
<dbReference type="GeneID" id="102800674"/>
<evidence type="ECO:0000256" key="2">
    <source>
        <dbReference type="SAM" id="Phobius"/>
    </source>
</evidence>
<organism evidence="4 5">
    <name type="scientific">Saccoglossus kowalevskii</name>
    <name type="common">Acorn worm</name>
    <dbReference type="NCBI Taxonomy" id="10224"/>
    <lineage>
        <taxon>Eukaryota</taxon>
        <taxon>Metazoa</taxon>
        <taxon>Hemichordata</taxon>
        <taxon>Enteropneusta</taxon>
        <taxon>Harrimaniidae</taxon>
        <taxon>Saccoglossus</taxon>
    </lineage>
</organism>
<dbReference type="PANTHER" id="PTHR10024:SF351">
    <property type="entry name" value="SYNAPTOTAGMIN-4-LIKE"/>
    <property type="match status" value="1"/>
</dbReference>
<keyword evidence="2" id="KW-0472">Membrane</keyword>
<sequence>MTGEGVATVYLQYSLGASAAVLLFALFFGCAVCWHKKRQRKVLDSETIYINKKAISGPRGSDTPPVRRQSGTRDTVMCGATKATSGPELFLFDTLRQINERSETRRLSSFGSLPSPGIPHSASTSSISSSQSSQPFSPLDLAPLSPQDTSNYSTDFETEDGTADESSSRLRPKLDFNILYSHAESTLVVTVVRVRDLPVKTGSTYDTYVKLYLLPRFQDPLRTGLCRKTTEPEFNEHFQFHGLPMVESEKAILRFKVYTKDFWKKKKKFVGEVIFPCIDADLKSETPCMYSSELNPNRSKAVRKRKGKKRSKGHMNVGHGELFILLQYQAVSNRMKILVRKAENLGKANWIPGSADHHVVINLTNKGKVVESKETRLQSGHSPVWNEPFLFDIHNRHVSNYSLEFILMKGRFYSRHGVVGHVLIGPDTTESGIAHWNEAMQPRARETARWHSILPVSKY</sequence>
<feature type="transmembrane region" description="Helical" evidence="2">
    <location>
        <begin position="12"/>
        <end position="34"/>
    </location>
</feature>
<name>A0ABM0LTY3_SACKO</name>
<keyword evidence="4" id="KW-1185">Reference proteome</keyword>
<dbReference type="SUPFAM" id="SSF49562">
    <property type="entry name" value="C2 domain (Calcium/lipid-binding domain, CaLB)"/>
    <property type="match status" value="2"/>
</dbReference>